<dbReference type="OrthoDB" id="5488434at2"/>
<evidence type="ECO:0000256" key="1">
    <source>
        <dbReference type="ARBA" id="ARBA00006962"/>
    </source>
</evidence>
<dbReference type="RefSeq" id="WP_123741247.1">
    <property type="nucleotide sequence ID" value="NZ_RJKM01000001.1"/>
</dbReference>
<dbReference type="InterPro" id="IPR010610">
    <property type="entry name" value="EryCIII-like_C"/>
</dbReference>
<dbReference type="PANTHER" id="PTHR48050:SF13">
    <property type="entry name" value="STEROL 3-BETA-GLUCOSYLTRANSFERASE UGT80A2"/>
    <property type="match status" value="1"/>
</dbReference>
<evidence type="ECO:0000313" key="7">
    <source>
        <dbReference type="Proteomes" id="UP000268727"/>
    </source>
</evidence>
<name>A0A3N1GXN5_9PSEU</name>
<dbReference type="FunFam" id="3.40.50.2000:FF:000072">
    <property type="entry name" value="Glycosyl transferase"/>
    <property type="match status" value="1"/>
</dbReference>
<comment type="similarity">
    <text evidence="1">Belongs to the glycosyltransferase 28 family.</text>
</comment>
<organism evidence="6 7">
    <name type="scientific">Saccharothrix texasensis</name>
    <dbReference type="NCBI Taxonomy" id="103734"/>
    <lineage>
        <taxon>Bacteria</taxon>
        <taxon>Bacillati</taxon>
        <taxon>Actinomycetota</taxon>
        <taxon>Actinomycetes</taxon>
        <taxon>Pseudonocardiales</taxon>
        <taxon>Pseudonocardiaceae</taxon>
        <taxon>Saccharothrix</taxon>
    </lineage>
</organism>
<dbReference type="GO" id="GO:0016758">
    <property type="term" value="F:hexosyltransferase activity"/>
    <property type="evidence" value="ECO:0007669"/>
    <property type="project" value="UniProtKB-ARBA"/>
</dbReference>
<evidence type="ECO:0000259" key="5">
    <source>
        <dbReference type="Pfam" id="PF21036"/>
    </source>
</evidence>
<evidence type="ECO:0000259" key="4">
    <source>
        <dbReference type="Pfam" id="PF06722"/>
    </source>
</evidence>
<dbReference type="InterPro" id="IPR002213">
    <property type="entry name" value="UDP_glucos_trans"/>
</dbReference>
<dbReference type="InterPro" id="IPR050426">
    <property type="entry name" value="Glycosyltransferase_28"/>
</dbReference>
<comment type="caution">
    <text evidence="6">The sequence shown here is derived from an EMBL/GenBank/DDBJ whole genome shotgun (WGS) entry which is preliminary data.</text>
</comment>
<dbReference type="CDD" id="cd03784">
    <property type="entry name" value="GT1_Gtf-like"/>
    <property type="match status" value="1"/>
</dbReference>
<dbReference type="InterPro" id="IPR048284">
    <property type="entry name" value="EryCIII-like_N"/>
</dbReference>
<dbReference type="Proteomes" id="UP000268727">
    <property type="component" value="Unassembled WGS sequence"/>
</dbReference>
<evidence type="ECO:0000256" key="2">
    <source>
        <dbReference type="ARBA" id="ARBA00022676"/>
    </source>
</evidence>
<protein>
    <submittedName>
        <fullName evidence="6">MGT family glycosyltransferase</fullName>
    </submittedName>
</protein>
<dbReference type="SUPFAM" id="SSF53756">
    <property type="entry name" value="UDP-Glycosyltransferase/glycogen phosphorylase"/>
    <property type="match status" value="1"/>
</dbReference>
<evidence type="ECO:0000256" key="3">
    <source>
        <dbReference type="ARBA" id="ARBA00022679"/>
    </source>
</evidence>
<dbReference type="Pfam" id="PF21036">
    <property type="entry name" value="EryCIII-like_N"/>
    <property type="match status" value="1"/>
</dbReference>
<dbReference type="Gene3D" id="3.40.50.2000">
    <property type="entry name" value="Glycogen Phosphorylase B"/>
    <property type="match status" value="2"/>
</dbReference>
<accession>A0A3N1GXN5</accession>
<proteinExistence type="inferred from homology"/>
<sequence length="381" mass="39847">MRILFSSLGLYGHTFPLLPLAVAARELGHDVDYFTGKGFADVLASQGIEHVEGGLSPRKAFEQAMAGTRPGTPGDVDVERVAFTFASVLPRSFATGLAPVLAERKPDLVVHEFGNPGAGLAAKAAGVPALCHSYGRMWQEPDFAAPARDYLTALGAELGVEVPRTDSMALGHPYLDICPPSVQNPAFLASSVHRIPLRPVAFAAAGELPSWVEEHREPLVYLTLGTAFSQATLLRTAIDGLAVLGARVLVAAGPKVDPGTLGELPDNVVVLPWVPQADLLPHADLVVHHGGAGTTLGTFGAGVPQLVLPQAADQFNNGVVVTEAGLGDHLRPEDATAEAITTKARHLLTDEAVRAAARAMAAEVAGMPSPHDVARTLPDYA</sequence>
<keyword evidence="2" id="KW-0328">Glycosyltransferase</keyword>
<reference evidence="6 7" key="1">
    <citation type="submission" date="2018-11" db="EMBL/GenBank/DDBJ databases">
        <title>Sequencing the genomes of 1000 actinobacteria strains.</title>
        <authorList>
            <person name="Klenk H.-P."/>
        </authorList>
    </citation>
    <scope>NUCLEOTIDE SEQUENCE [LARGE SCALE GENOMIC DNA]</scope>
    <source>
        <strain evidence="6 7">DSM 44231</strain>
    </source>
</reference>
<feature type="domain" description="Erythromycin biosynthesis protein CIII-like N-terminal" evidence="5">
    <location>
        <begin position="87"/>
        <end position="217"/>
    </location>
</feature>
<evidence type="ECO:0000313" key="6">
    <source>
        <dbReference type="EMBL" id="ROP35035.1"/>
    </source>
</evidence>
<keyword evidence="3 6" id="KW-0808">Transferase</keyword>
<dbReference type="Pfam" id="PF06722">
    <property type="entry name" value="EryCIII-like_C"/>
    <property type="match status" value="1"/>
</dbReference>
<feature type="domain" description="Erythromycin biosynthesis protein CIII-like C-terminal" evidence="4">
    <location>
        <begin position="239"/>
        <end position="377"/>
    </location>
</feature>
<dbReference type="EMBL" id="RJKM01000001">
    <property type="protein sequence ID" value="ROP35035.1"/>
    <property type="molecule type" value="Genomic_DNA"/>
</dbReference>
<dbReference type="AlphaFoldDB" id="A0A3N1GXN5"/>
<keyword evidence="7" id="KW-1185">Reference proteome</keyword>
<gene>
    <name evidence="6" type="ORF">EDD40_0248</name>
</gene>
<dbReference type="PANTHER" id="PTHR48050">
    <property type="entry name" value="STEROL 3-BETA-GLUCOSYLTRANSFERASE"/>
    <property type="match status" value="1"/>
</dbReference>
<dbReference type="GO" id="GO:0008194">
    <property type="term" value="F:UDP-glycosyltransferase activity"/>
    <property type="evidence" value="ECO:0007669"/>
    <property type="project" value="InterPro"/>
</dbReference>
<dbReference type="GO" id="GO:0017000">
    <property type="term" value="P:antibiotic biosynthetic process"/>
    <property type="evidence" value="ECO:0007669"/>
    <property type="project" value="UniProtKB-ARBA"/>
</dbReference>